<protein>
    <submittedName>
        <fullName evidence="6">Cyclopropane-fatty-acyl-phospholipid synthase</fullName>
    </submittedName>
</protein>
<dbReference type="PANTHER" id="PTHR43667">
    <property type="entry name" value="CYCLOPROPANE-FATTY-ACYL-PHOSPHOLIPID SYNTHASE"/>
    <property type="match status" value="1"/>
</dbReference>
<dbReference type="CDD" id="cd02440">
    <property type="entry name" value="AdoMet_MTases"/>
    <property type="match status" value="1"/>
</dbReference>
<dbReference type="InterPro" id="IPR003333">
    <property type="entry name" value="CMAS"/>
</dbReference>
<dbReference type="SUPFAM" id="SSF53335">
    <property type="entry name" value="S-adenosyl-L-methionine-dependent methyltransferases"/>
    <property type="match status" value="1"/>
</dbReference>
<dbReference type="GO" id="GO:0008168">
    <property type="term" value="F:methyltransferase activity"/>
    <property type="evidence" value="ECO:0007669"/>
    <property type="project" value="UniProtKB-KW"/>
</dbReference>
<dbReference type="Pfam" id="PF02353">
    <property type="entry name" value="CMAS"/>
    <property type="match status" value="1"/>
</dbReference>
<dbReference type="PANTHER" id="PTHR43667:SF1">
    <property type="entry name" value="CYCLOPROPANE-FATTY-ACYL-PHOSPHOLIPID SYNTHASE"/>
    <property type="match status" value="1"/>
</dbReference>
<sequence>MDLWEVMMPRDTAPALARRRNALSVPLARTRVTRTGVARRVWPQERALLRWLYRMAGEPPLALQLWDGSGVGPEPAPYTLRIGDRAAFYQLLLRPGMAFGDLYSAGRLTVRGDLRDLLVMLYPLMDAARERRPAWLEWLWRDRAQAGASEEGARSNIHHHYDLGNAFYRLWLDQAAMQYTCAYFEAPDYTLEEAQLAKLEHVCRKLRLRPGQTVIEAGCGWGGLARYMARHYGVTVLAFNISEEQIRWAREQAEREGLAGQVTYVQDDYRQVGRHLPAGGCDAFVSVGMLEHVGPAHYQALADTINSVLKPEGIGLIHSIGRNRPRPINGWIERRIFPGSYVPSPVELMRIFEGGRFSVLDIENLRLHYARTLDHWLERFMAHQEQVVSDYDDSFLRAWQLYLAGSSAAFTTGALQLFQVVFAPAGANNVQSTRRHLYRHSALQAGAERDG</sequence>
<dbReference type="GO" id="GO:0008610">
    <property type="term" value="P:lipid biosynthetic process"/>
    <property type="evidence" value="ECO:0007669"/>
    <property type="project" value="InterPro"/>
</dbReference>
<dbReference type="RefSeq" id="WP_008734224.1">
    <property type="nucleotide sequence ID" value="NZ_CP004387.1"/>
</dbReference>
<keyword evidence="4" id="KW-0949">S-adenosyl-L-methionine</keyword>
<evidence type="ECO:0000256" key="1">
    <source>
        <dbReference type="ARBA" id="ARBA00010815"/>
    </source>
</evidence>
<dbReference type="Gene3D" id="3.40.50.150">
    <property type="entry name" value="Vaccinia Virus protein VP39"/>
    <property type="match status" value="1"/>
</dbReference>
<proteinExistence type="inferred from homology"/>
<name>A0A0B4XQN0_9GAMM</name>
<evidence type="ECO:0000256" key="2">
    <source>
        <dbReference type="ARBA" id="ARBA00022603"/>
    </source>
</evidence>
<dbReference type="InterPro" id="IPR050723">
    <property type="entry name" value="CFA/CMAS"/>
</dbReference>
<accession>A0A0B4XQN0</accession>
<dbReference type="KEGG" id="apac:S7S_13440"/>
<comment type="similarity">
    <text evidence="1">Belongs to the CFA/CMAS family.</text>
</comment>
<evidence type="ECO:0000256" key="3">
    <source>
        <dbReference type="ARBA" id="ARBA00022679"/>
    </source>
</evidence>
<evidence type="ECO:0000256" key="5">
    <source>
        <dbReference type="ARBA" id="ARBA00023098"/>
    </source>
</evidence>
<evidence type="ECO:0000313" key="7">
    <source>
        <dbReference type="Proteomes" id="UP000006764"/>
    </source>
</evidence>
<keyword evidence="2" id="KW-0489">Methyltransferase</keyword>
<dbReference type="InterPro" id="IPR029063">
    <property type="entry name" value="SAM-dependent_MTases_sf"/>
</dbReference>
<dbReference type="EMBL" id="CP004387">
    <property type="protein sequence ID" value="AJD49100.1"/>
    <property type="molecule type" value="Genomic_DNA"/>
</dbReference>
<dbReference type="Proteomes" id="UP000006764">
    <property type="component" value="Chromosome"/>
</dbReference>
<reference evidence="6 7" key="1">
    <citation type="journal article" date="2012" name="J. Bacteriol.">
        <title>Genome sequence of an alkane-degrading bacterium, Alcanivorax pacificus type strain W11-5, isolated from deep sea sediment.</title>
        <authorList>
            <person name="Lai Q."/>
            <person name="Shao Z."/>
        </authorList>
    </citation>
    <scope>NUCLEOTIDE SEQUENCE [LARGE SCALE GENOMIC DNA]</scope>
    <source>
        <strain evidence="6 7">W11-5</strain>
    </source>
</reference>
<dbReference type="STRING" id="391936.S7S_13440"/>
<keyword evidence="5" id="KW-0443">Lipid metabolism</keyword>
<organism evidence="6 7">
    <name type="scientific">Isoalcanivorax pacificus W11-5</name>
    <dbReference type="NCBI Taxonomy" id="391936"/>
    <lineage>
        <taxon>Bacteria</taxon>
        <taxon>Pseudomonadati</taxon>
        <taxon>Pseudomonadota</taxon>
        <taxon>Gammaproteobacteria</taxon>
        <taxon>Oceanospirillales</taxon>
        <taxon>Alcanivoracaceae</taxon>
        <taxon>Isoalcanivorax</taxon>
    </lineage>
</organism>
<dbReference type="PIRSF" id="PIRSF003085">
    <property type="entry name" value="CMAS"/>
    <property type="match status" value="1"/>
</dbReference>
<dbReference type="HOGENOM" id="CLU_026434_6_2_6"/>
<gene>
    <name evidence="6" type="ORF">S7S_13440</name>
</gene>
<evidence type="ECO:0000256" key="4">
    <source>
        <dbReference type="ARBA" id="ARBA00022691"/>
    </source>
</evidence>
<dbReference type="GO" id="GO:0032259">
    <property type="term" value="P:methylation"/>
    <property type="evidence" value="ECO:0007669"/>
    <property type="project" value="UniProtKB-KW"/>
</dbReference>
<keyword evidence="7" id="KW-1185">Reference proteome</keyword>
<keyword evidence="3" id="KW-0808">Transferase</keyword>
<dbReference type="AlphaFoldDB" id="A0A0B4XQN0"/>
<evidence type="ECO:0000313" key="6">
    <source>
        <dbReference type="EMBL" id="AJD49100.1"/>
    </source>
</evidence>